<name>A0A428KWC9_9BACT</name>
<sequence>MSELRLHTEACGELLLLPHIPCLLIRWHGFANSENLRRLLDKGLALYQAHAPHYPCLGWVADTRRFGAMLPVDQQWLLSSWNPRAYAAGIRHLLFLASENIFGQIALQQYMHATNTDATGLRAMYAPSLEGAGQQVQAARWQLADRV</sequence>
<organism evidence="1 2">
    <name type="scientific">Hymenobacter rigui</name>
    <dbReference type="NCBI Taxonomy" id="334424"/>
    <lineage>
        <taxon>Bacteria</taxon>
        <taxon>Pseudomonadati</taxon>
        <taxon>Bacteroidota</taxon>
        <taxon>Cytophagia</taxon>
        <taxon>Cytophagales</taxon>
        <taxon>Hymenobacteraceae</taxon>
        <taxon>Hymenobacter</taxon>
    </lineage>
</organism>
<evidence type="ECO:0000313" key="1">
    <source>
        <dbReference type="EMBL" id="RSK51018.1"/>
    </source>
</evidence>
<dbReference type="Proteomes" id="UP000273500">
    <property type="component" value="Unassembled WGS sequence"/>
</dbReference>
<keyword evidence="2" id="KW-1185">Reference proteome</keyword>
<dbReference type="EMBL" id="RWIT01000001">
    <property type="protein sequence ID" value="RSK51018.1"/>
    <property type="molecule type" value="Genomic_DNA"/>
</dbReference>
<proteinExistence type="predicted"/>
<dbReference type="RefSeq" id="WP_125417494.1">
    <property type="nucleotide sequence ID" value="NZ_RWIT01000001.1"/>
</dbReference>
<dbReference type="OrthoDB" id="981162at2"/>
<reference evidence="1 2" key="1">
    <citation type="submission" date="2018-12" db="EMBL/GenBank/DDBJ databases">
        <authorList>
            <person name="Feng G."/>
            <person name="Zhu H."/>
        </authorList>
    </citation>
    <scope>NUCLEOTIDE SEQUENCE [LARGE SCALE GENOMIC DNA]</scope>
    <source>
        <strain evidence="1 2">KCTC 12533</strain>
    </source>
</reference>
<comment type="caution">
    <text evidence="1">The sequence shown here is derived from an EMBL/GenBank/DDBJ whole genome shotgun (WGS) entry which is preliminary data.</text>
</comment>
<evidence type="ECO:0000313" key="2">
    <source>
        <dbReference type="Proteomes" id="UP000273500"/>
    </source>
</evidence>
<protein>
    <submittedName>
        <fullName evidence="1">Uncharacterized protein</fullName>
    </submittedName>
</protein>
<dbReference type="AlphaFoldDB" id="A0A428KWC9"/>
<accession>A0A428KWC9</accession>
<gene>
    <name evidence="1" type="ORF">EI291_01485</name>
</gene>